<dbReference type="InterPro" id="IPR006260">
    <property type="entry name" value="TonB/TolA_C"/>
</dbReference>
<dbReference type="AlphaFoldDB" id="A0A6I6MR46"/>
<organism evidence="7 8">
    <name type="scientific">Terricaulis silvestris</name>
    <dbReference type="NCBI Taxonomy" id="2686094"/>
    <lineage>
        <taxon>Bacteria</taxon>
        <taxon>Pseudomonadati</taxon>
        <taxon>Pseudomonadota</taxon>
        <taxon>Alphaproteobacteria</taxon>
        <taxon>Caulobacterales</taxon>
        <taxon>Caulobacteraceae</taxon>
        <taxon>Terricaulis</taxon>
    </lineage>
</organism>
<feature type="transmembrane region" description="Helical" evidence="5">
    <location>
        <begin position="45"/>
        <end position="66"/>
    </location>
</feature>
<evidence type="ECO:0000259" key="6">
    <source>
        <dbReference type="PROSITE" id="PS52015"/>
    </source>
</evidence>
<evidence type="ECO:0000256" key="3">
    <source>
        <dbReference type="ARBA" id="ARBA00022989"/>
    </source>
</evidence>
<evidence type="ECO:0000256" key="4">
    <source>
        <dbReference type="ARBA" id="ARBA00023136"/>
    </source>
</evidence>
<evidence type="ECO:0000256" key="5">
    <source>
        <dbReference type="SAM" id="Phobius"/>
    </source>
</evidence>
<comment type="subcellular location">
    <subcellularLocation>
        <location evidence="1">Membrane</location>
        <topology evidence="1">Single-pass membrane protein</topology>
    </subcellularLocation>
</comment>
<dbReference type="NCBIfam" id="TIGR01352">
    <property type="entry name" value="tonB_Cterm"/>
    <property type="match status" value="1"/>
</dbReference>
<protein>
    <recommendedName>
        <fullName evidence="6">TonB C-terminal domain-containing protein</fullName>
    </recommendedName>
</protein>
<evidence type="ECO:0000256" key="2">
    <source>
        <dbReference type="ARBA" id="ARBA00022692"/>
    </source>
</evidence>
<dbReference type="RefSeq" id="WP_158767438.1">
    <property type="nucleotide sequence ID" value="NZ_CP047045.1"/>
</dbReference>
<gene>
    <name evidence="7" type="ORF">DSM104635_03522</name>
</gene>
<accession>A0A6I6MR46</accession>
<dbReference type="GO" id="GO:0055085">
    <property type="term" value="P:transmembrane transport"/>
    <property type="evidence" value="ECO:0007669"/>
    <property type="project" value="InterPro"/>
</dbReference>
<dbReference type="InterPro" id="IPR037682">
    <property type="entry name" value="TonB_C"/>
</dbReference>
<keyword evidence="8" id="KW-1185">Reference proteome</keyword>
<evidence type="ECO:0000313" key="7">
    <source>
        <dbReference type="EMBL" id="QGZ96661.1"/>
    </source>
</evidence>
<dbReference type="Pfam" id="PF03544">
    <property type="entry name" value="TonB_C"/>
    <property type="match status" value="1"/>
</dbReference>
<sequence length="231" mass="25379">MLVQATRTLSTLTMRALFYGALFIIVVVVHLGLTGALRAQGWGPSASLLASGAVVLGLVLLMVNFADWARERRAAHREVQRMKQGLPGGPCCVVWKNAEPAQRDEDDPNAMPWEIAGPLHARYPKLARRLGVEGVAVAEFEVSANGVAKNIHCVYAWPSDVFYEAAREALTVAKFQPKPDTHVRFGSSYRIPFVFRIAGAAKVQESGRRARKLRPTLHAAQQAVEKIRRTG</sequence>
<reference evidence="8" key="1">
    <citation type="submission" date="2019-12" db="EMBL/GenBank/DDBJ databases">
        <title>Complete genome of Terracaulis silvestris 0127_4.</title>
        <authorList>
            <person name="Vieira S."/>
            <person name="Riedel T."/>
            <person name="Sproer C."/>
            <person name="Pascual J."/>
            <person name="Boedeker C."/>
            <person name="Overmann J."/>
        </authorList>
    </citation>
    <scope>NUCLEOTIDE SEQUENCE [LARGE SCALE GENOMIC DNA]</scope>
    <source>
        <strain evidence="8">0127_4</strain>
    </source>
</reference>
<keyword evidence="3 5" id="KW-1133">Transmembrane helix</keyword>
<dbReference type="EMBL" id="CP047045">
    <property type="protein sequence ID" value="QGZ96661.1"/>
    <property type="molecule type" value="Genomic_DNA"/>
</dbReference>
<name>A0A6I6MR46_9CAUL</name>
<dbReference type="Gene3D" id="3.30.2420.10">
    <property type="entry name" value="TonB"/>
    <property type="match status" value="1"/>
</dbReference>
<dbReference type="PROSITE" id="PS52015">
    <property type="entry name" value="TONB_CTD"/>
    <property type="match status" value="1"/>
</dbReference>
<dbReference type="Proteomes" id="UP000431269">
    <property type="component" value="Chromosome"/>
</dbReference>
<dbReference type="KEGG" id="tsv:DSM104635_03522"/>
<dbReference type="GO" id="GO:0016020">
    <property type="term" value="C:membrane"/>
    <property type="evidence" value="ECO:0007669"/>
    <property type="project" value="UniProtKB-SubCell"/>
</dbReference>
<evidence type="ECO:0000313" key="8">
    <source>
        <dbReference type="Proteomes" id="UP000431269"/>
    </source>
</evidence>
<keyword evidence="4 5" id="KW-0472">Membrane</keyword>
<evidence type="ECO:0000256" key="1">
    <source>
        <dbReference type="ARBA" id="ARBA00004167"/>
    </source>
</evidence>
<keyword evidence="2 5" id="KW-0812">Transmembrane</keyword>
<feature type="domain" description="TonB C-terminal" evidence="6">
    <location>
        <begin position="108"/>
        <end position="204"/>
    </location>
</feature>
<feature type="transmembrane region" description="Helical" evidence="5">
    <location>
        <begin position="12"/>
        <end position="33"/>
    </location>
</feature>
<proteinExistence type="predicted"/>
<dbReference type="SUPFAM" id="SSF74653">
    <property type="entry name" value="TolA/TonB C-terminal domain"/>
    <property type="match status" value="1"/>
</dbReference>